<evidence type="ECO:0000256" key="2">
    <source>
        <dbReference type="ARBA" id="ARBA00008465"/>
    </source>
</evidence>
<comment type="caution">
    <text evidence="8">The sequence shown here is derived from an EMBL/GenBank/DDBJ whole genome shotgun (WGS) entry which is preliminary data.</text>
</comment>
<evidence type="ECO:0000256" key="1">
    <source>
        <dbReference type="ARBA" id="ARBA00001922"/>
    </source>
</evidence>
<dbReference type="GO" id="GO:0016866">
    <property type="term" value="F:intramolecular transferase activity"/>
    <property type="evidence" value="ECO:0007669"/>
    <property type="project" value="InterPro"/>
</dbReference>
<dbReference type="EMBL" id="JAGYPG010000001">
    <property type="protein sequence ID" value="MBS4194597.1"/>
    <property type="molecule type" value="Genomic_DNA"/>
</dbReference>
<dbReference type="AlphaFoldDB" id="A0A942YFK6"/>
<keyword evidence="5" id="KW-0413">Isomerase</keyword>
<protein>
    <recommendedName>
        <fullName evidence="3">methylmalonyl-CoA mutase</fullName>
        <ecNumber evidence="3">5.4.99.2</ecNumber>
    </recommendedName>
</protein>
<dbReference type="Gene3D" id="3.20.20.240">
    <property type="entry name" value="Methylmalonyl-CoA mutase"/>
    <property type="match status" value="1"/>
</dbReference>
<gene>
    <name evidence="8" type="ORF">KHA97_05860</name>
</gene>
<dbReference type="PROSITE" id="PS00544">
    <property type="entry name" value="METMALONYL_COA_MUTASE"/>
    <property type="match status" value="1"/>
</dbReference>
<dbReference type="RefSeq" id="WP_213123765.1">
    <property type="nucleotide sequence ID" value="NZ_JAGYPG010000001.1"/>
</dbReference>
<keyword evidence="6" id="KW-0170">Cobalt</keyword>
<dbReference type="GO" id="GO:0031419">
    <property type="term" value="F:cobalamin binding"/>
    <property type="evidence" value="ECO:0007669"/>
    <property type="project" value="InterPro"/>
</dbReference>
<keyword evidence="9" id="KW-1185">Reference proteome</keyword>
<accession>A0A942YFK6</accession>
<evidence type="ECO:0000256" key="3">
    <source>
        <dbReference type="ARBA" id="ARBA00012398"/>
    </source>
</evidence>
<evidence type="ECO:0000256" key="5">
    <source>
        <dbReference type="ARBA" id="ARBA00023235"/>
    </source>
</evidence>
<dbReference type="SUPFAM" id="SSF51703">
    <property type="entry name" value="Cobalamin (vitamin B12)-dependent enzymes"/>
    <property type="match status" value="1"/>
</dbReference>
<evidence type="ECO:0000256" key="4">
    <source>
        <dbReference type="ARBA" id="ARBA00022628"/>
    </source>
</evidence>
<evidence type="ECO:0000313" key="9">
    <source>
        <dbReference type="Proteomes" id="UP000681414"/>
    </source>
</evidence>
<evidence type="ECO:0000256" key="6">
    <source>
        <dbReference type="ARBA" id="ARBA00023285"/>
    </source>
</evidence>
<feature type="domain" description="Methylmalonyl-CoA mutase alpha/beta chain catalytic" evidence="7">
    <location>
        <begin position="140"/>
        <end position="464"/>
    </location>
</feature>
<dbReference type="PANTHER" id="PTHR48101">
    <property type="entry name" value="METHYLMALONYL-COA MUTASE, MITOCHONDRIAL-RELATED"/>
    <property type="match status" value="1"/>
</dbReference>
<keyword evidence="4" id="KW-0846">Cobalamin</keyword>
<reference evidence="8 9" key="1">
    <citation type="submission" date="2021-05" db="EMBL/GenBank/DDBJ databases">
        <title>Novel Bacillus species.</title>
        <authorList>
            <person name="Liu G."/>
        </authorList>
    </citation>
    <scope>NUCLEOTIDE SEQUENCE [LARGE SCALE GENOMIC DNA]</scope>
    <source>
        <strain evidence="9">FJAT-49780</strain>
    </source>
</reference>
<comment type="cofactor">
    <cofactor evidence="1">
        <name>adenosylcob(III)alamin</name>
        <dbReference type="ChEBI" id="CHEBI:18408"/>
    </cofactor>
</comment>
<dbReference type="InterPro" id="IPR058549">
    <property type="entry name" value="MeMalonylCoA_mutase_a/b_site"/>
</dbReference>
<comment type="similarity">
    <text evidence="2">Belongs to the methylmalonyl-CoA mutase family.</text>
</comment>
<evidence type="ECO:0000259" key="7">
    <source>
        <dbReference type="Pfam" id="PF01642"/>
    </source>
</evidence>
<name>A0A942YFK6_9BACI</name>
<proteinExistence type="inferred from homology"/>
<evidence type="ECO:0000313" key="8">
    <source>
        <dbReference type="EMBL" id="MBS4194597.1"/>
    </source>
</evidence>
<dbReference type="InterPro" id="IPR006099">
    <property type="entry name" value="MeMalonylCoA_mutase_a/b_cat"/>
</dbReference>
<organism evidence="8 9">
    <name type="scientific">Lederbergia citri</name>
    <dbReference type="NCBI Taxonomy" id="2833580"/>
    <lineage>
        <taxon>Bacteria</taxon>
        <taxon>Bacillati</taxon>
        <taxon>Bacillota</taxon>
        <taxon>Bacilli</taxon>
        <taxon>Bacillales</taxon>
        <taxon>Bacillaceae</taxon>
        <taxon>Lederbergia</taxon>
    </lineage>
</organism>
<dbReference type="InterPro" id="IPR016176">
    <property type="entry name" value="Cbl-dep_enz_cat"/>
</dbReference>
<dbReference type="Proteomes" id="UP000681414">
    <property type="component" value="Unassembled WGS sequence"/>
</dbReference>
<dbReference type="Pfam" id="PF01642">
    <property type="entry name" value="MM_CoA_mutase"/>
    <property type="match status" value="1"/>
</dbReference>
<dbReference type="PANTHER" id="PTHR48101:SF1">
    <property type="entry name" value="METHYLMALONYL-COA MUTASE, LARGE SUBUNIT"/>
    <property type="match status" value="1"/>
</dbReference>
<dbReference type="EC" id="5.4.99.2" evidence="3"/>
<sequence length="471" mass="53809">MSIREIKNAVFPNNKYEIWEQVALKTIKSHSLETLYSETYEGIKLSPIYTKKGVKNRLEDSYSRGLYIKNNRRIAQKLYCTNWDDLTRQMVKAKECGQETVSFDVDNLHDTAKLDFGELSNIFNLRTTPLLLFTKYNFQLIARKLLQIDADHVIGALAVDLISSQLKRGYLYKLEGQTWADWKEMICKLDAKYPSLRTIVIDSTPYHNSGANAIQELAASLSEAIHYIEEMQKLGWEPHRTMKKMIFHFSIGNHFFMEIAKLRAFRLLWKTVCSAYEIDPVECNPLISAETSTFTKSLLEPYNNILRSGNEAFAAVAGGVNFLHVAPFNISDPSDEFAMRIARNTQLLLREESYLDKVVDPAGGSFYVETLTGELVEKAWELFQTIDKKAGIYSVLQSGWFQSIVKGTLSKRIEDIETRKKSMIGVNVFKQDSNVASLHISKSDDNHEMDSVKIEPLEQVRLAEKSESGDF</sequence>